<protein>
    <recommendedName>
        <fullName evidence="4">Transcriptional regulator</fullName>
    </recommendedName>
</protein>
<dbReference type="KEGG" id="sbro:GQF42_00985"/>
<evidence type="ECO:0000313" key="2">
    <source>
        <dbReference type="EMBL" id="QHA02117.1"/>
    </source>
</evidence>
<reference evidence="2 3" key="1">
    <citation type="submission" date="2019-12" db="EMBL/GenBank/DDBJ databases">
        <title>Streptomyces sp. strain T44 isolated from rhizosphere soil of Broussonetia papyrifera.</title>
        <authorList>
            <person name="Mo P."/>
        </authorList>
    </citation>
    <scope>NUCLEOTIDE SEQUENCE [LARGE SCALE GENOMIC DNA]</scope>
    <source>
        <strain evidence="2 3">T44</strain>
    </source>
</reference>
<name>A0A6I6MYF7_9ACTN</name>
<dbReference type="EMBL" id="CP047020">
    <property type="protein sequence ID" value="QHA02117.1"/>
    <property type="molecule type" value="Genomic_DNA"/>
</dbReference>
<dbReference type="RefSeq" id="WP_158916829.1">
    <property type="nucleotide sequence ID" value="NZ_CP047020.1"/>
</dbReference>
<evidence type="ECO:0008006" key="4">
    <source>
        <dbReference type="Google" id="ProtNLM"/>
    </source>
</evidence>
<feature type="region of interest" description="Disordered" evidence="1">
    <location>
        <begin position="173"/>
        <end position="212"/>
    </location>
</feature>
<organism evidence="2 3">
    <name type="scientific">Streptomyces broussonetiae</name>
    <dbReference type="NCBI Taxonomy" id="2686304"/>
    <lineage>
        <taxon>Bacteria</taxon>
        <taxon>Bacillati</taxon>
        <taxon>Actinomycetota</taxon>
        <taxon>Actinomycetes</taxon>
        <taxon>Kitasatosporales</taxon>
        <taxon>Streptomycetaceae</taxon>
        <taxon>Streptomyces</taxon>
    </lineage>
</organism>
<accession>A0A6I6MYF7</accession>
<evidence type="ECO:0000313" key="3">
    <source>
        <dbReference type="Proteomes" id="UP000436138"/>
    </source>
</evidence>
<sequence>MPWALLARGAGDVQTGAYVMATMSLHTSLQGHLAEAVDMAQGAYEQGKHLAAPRVLAFAKLAEARAHGRAGDGRAVGRALSTAENLLSSIRPGTRDVQQLSYLTHARISADAVEIYRDLGDLKSALRFSHQADAMPIGVYTRAVGIRQTVFSSAHIQAGVLDQGLAYGERAVDTFPTSAPPAPTTSASSPRTSAPGGGRLGSNASYAPARQG</sequence>
<dbReference type="Proteomes" id="UP000436138">
    <property type="component" value="Chromosome"/>
</dbReference>
<evidence type="ECO:0000256" key="1">
    <source>
        <dbReference type="SAM" id="MobiDB-lite"/>
    </source>
</evidence>
<dbReference type="AlphaFoldDB" id="A0A6I6MYF7"/>
<feature type="compositionally biased region" description="Low complexity" evidence="1">
    <location>
        <begin position="184"/>
        <end position="194"/>
    </location>
</feature>
<proteinExistence type="predicted"/>
<gene>
    <name evidence="2" type="ORF">GQF42_00985</name>
</gene>
<keyword evidence="3" id="KW-1185">Reference proteome</keyword>